<keyword evidence="2 3" id="KW-0732">Signal</keyword>
<comment type="caution">
    <text evidence="5">The sequence shown here is derived from an EMBL/GenBank/DDBJ whole genome shotgun (WGS) entry which is preliminary data.</text>
</comment>
<dbReference type="PANTHER" id="PTHR30483:SF6">
    <property type="entry name" value="PERIPLASMIC BINDING PROTEIN OF ABC TRANSPORTER FOR NATURAL AMINO ACIDS"/>
    <property type="match status" value="1"/>
</dbReference>
<dbReference type="Gene3D" id="3.40.50.2300">
    <property type="match status" value="2"/>
</dbReference>
<evidence type="ECO:0000256" key="1">
    <source>
        <dbReference type="ARBA" id="ARBA00010062"/>
    </source>
</evidence>
<keyword evidence="6" id="KW-1185">Reference proteome</keyword>
<gene>
    <name evidence="5" type="ORF">FHU29_003188</name>
</gene>
<name>A0A839RQX6_9ACTN</name>
<organism evidence="5 6">
    <name type="scientific">Hoyosella altamirensis</name>
    <dbReference type="NCBI Taxonomy" id="616997"/>
    <lineage>
        <taxon>Bacteria</taxon>
        <taxon>Bacillati</taxon>
        <taxon>Actinomycetota</taxon>
        <taxon>Actinomycetes</taxon>
        <taxon>Mycobacteriales</taxon>
        <taxon>Hoyosellaceae</taxon>
        <taxon>Hoyosella</taxon>
    </lineage>
</organism>
<dbReference type="PROSITE" id="PS51257">
    <property type="entry name" value="PROKAR_LIPOPROTEIN"/>
    <property type="match status" value="1"/>
</dbReference>
<dbReference type="InterPro" id="IPR028082">
    <property type="entry name" value="Peripla_BP_I"/>
</dbReference>
<comment type="similarity">
    <text evidence="1">Belongs to the leucine-binding protein family.</text>
</comment>
<evidence type="ECO:0000313" key="5">
    <source>
        <dbReference type="EMBL" id="MBB3038719.1"/>
    </source>
</evidence>
<dbReference type="CDD" id="cd06346">
    <property type="entry name" value="PBP1_ABC_ligand_binding-like"/>
    <property type="match status" value="1"/>
</dbReference>
<reference evidence="5 6" key="1">
    <citation type="submission" date="2020-08" db="EMBL/GenBank/DDBJ databases">
        <title>Sequencing the genomes of 1000 actinobacteria strains.</title>
        <authorList>
            <person name="Klenk H.-P."/>
        </authorList>
    </citation>
    <scope>NUCLEOTIDE SEQUENCE [LARGE SCALE GENOMIC DNA]</scope>
    <source>
        <strain evidence="5 6">DSM 45258</strain>
    </source>
</reference>
<feature type="chain" id="PRO_5039087476" evidence="3">
    <location>
        <begin position="22"/>
        <end position="444"/>
    </location>
</feature>
<dbReference type="AlphaFoldDB" id="A0A839RQX6"/>
<dbReference type="InterPro" id="IPR051010">
    <property type="entry name" value="BCAA_transport"/>
</dbReference>
<dbReference type="Pfam" id="PF13458">
    <property type="entry name" value="Peripla_BP_6"/>
    <property type="match status" value="1"/>
</dbReference>
<sequence>MAQRTLFRLIAVAGAASLVLAGCGTDSDDTAAENGDLAEVELAETDCDPPQAEPSGNPSTDPLRFGGLLPQTGDLAFLGPPEIAATELAVTEINDAGGVLGNPVSINQGDSGDTTTNIANQTVDRLLADGAQVIIGAASSGVSLNVIDKIVDAGVVMFSPANTSDQFVCYPDRGMYFRTAPTDVLQSQALVQMMAGDGLQRVSILARNDPYGAGLARNTEKFLQEAGIAADQIQLIIYDPNAQSFNAEIDSIAQFDPDGIAVIGFDESKRIITRMAEVGVGPQDKLVYGTDGNMGNALGEGLAGGLLEGMKGTAPQTSLSSDFEERVREAGQAAGYNLADLQYSAEAYDAVVISALAAEAAGSTNGVDIAAAINDVTRDGDECTSFAECRDILAEGGDINYNGVTGDLEFRPAGEPGIGSYGVLEFGPDNQLVEVEDYIVVSVD</sequence>
<protein>
    <submittedName>
        <fullName evidence="5">Branched-chain amino acid transport system substrate-binding protein</fullName>
    </submittedName>
</protein>
<feature type="signal peptide" evidence="3">
    <location>
        <begin position="1"/>
        <end position="21"/>
    </location>
</feature>
<dbReference type="EMBL" id="JACHWS010000003">
    <property type="protein sequence ID" value="MBB3038719.1"/>
    <property type="molecule type" value="Genomic_DNA"/>
</dbReference>
<feature type="domain" description="Leucine-binding protein" evidence="4">
    <location>
        <begin position="62"/>
        <end position="378"/>
    </location>
</feature>
<proteinExistence type="inferred from homology"/>
<dbReference type="SUPFAM" id="SSF53822">
    <property type="entry name" value="Periplasmic binding protein-like I"/>
    <property type="match status" value="1"/>
</dbReference>
<dbReference type="OrthoDB" id="7337537at2"/>
<dbReference type="RefSeq" id="WP_064441519.1">
    <property type="nucleotide sequence ID" value="NZ_BDDI01000014.1"/>
</dbReference>
<dbReference type="PANTHER" id="PTHR30483">
    <property type="entry name" value="LEUCINE-SPECIFIC-BINDING PROTEIN"/>
    <property type="match status" value="1"/>
</dbReference>
<dbReference type="InterPro" id="IPR028081">
    <property type="entry name" value="Leu-bd"/>
</dbReference>
<evidence type="ECO:0000259" key="4">
    <source>
        <dbReference type="Pfam" id="PF13458"/>
    </source>
</evidence>
<evidence type="ECO:0000256" key="2">
    <source>
        <dbReference type="ARBA" id="ARBA00022729"/>
    </source>
</evidence>
<dbReference type="Proteomes" id="UP000567922">
    <property type="component" value="Unassembled WGS sequence"/>
</dbReference>
<evidence type="ECO:0000313" key="6">
    <source>
        <dbReference type="Proteomes" id="UP000567922"/>
    </source>
</evidence>
<accession>A0A839RQX6</accession>
<evidence type="ECO:0000256" key="3">
    <source>
        <dbReference type="SAM" id="SignalP"/>
    </source>
</evidence>